<keyword evidence="1" id="KW-0802">TPR repeat</keyword>
<dbReference type="RefSeq" id="WP_089386863.1">
    <property type="nucleotide sequence ID" value="NZ_FZNM01000002.1"/>
</dbReference>
<feature type="repeat" description="TPR" evidence="1">
    <location>
        <begin position="417"/>
        <end position="450"/>
    </location>
</feature>
<organism evidence="2 4">
    <name type="scientific">Paracoccus sediminis</name>
    <dbReference type="NCBI Taxonomy" id="1214787"/>
    <lineage>
        <taxon>Bacteria</taxon>
        <taxon>Pseudomonadati</taxon>
        <taxon>Pseudomonadota</taxon>
        <taxon>Alphaproteobacteria</taxon>
        <taxon>Rhodobacterales</taxon>
        <taxon>Paracoccaceae</taxon>
        <taxon>Paracoccus</taxon>
    </lineage>
</organism>
<evidence type="ECO:0000313" key="4">
    <source>
        <dbReference type="Proteomes" id="UP000198409"/>
    </source>
</evidence>
<accession>A0A238VFN0</accession>
<dbReference type="PROSITE" id="PS50005">
    <property type="entry name" value="TPR"/>
    <property type="match status" value="1"/>
</dbReference>
<proteinExistence type="predicted"/>
<dbReference type="OrthoDB" id="9807521at2"/>
<evidence type="ECO:0000256" key="1">
    <source>
        <dbReference type="PROSITE-ProRule" id="PRU00339"/>
    </source>
</evidence>
<keyword evidence="5" id="KW-1185">Reference proteome</keyword>
<dbReference type="AlphaFoldDB" id="A0A238VFN0"/>
<dbReference type="EMBL" id="FZNM01000002">
    <property type="protein sequence ID" value="SNR33190.1"/>
    <property type="molecule type" value="Genomic_DNA"/>
</dbReference>
<dbReference type="InterPro" id="IPR011990">
    <property type="entry name" value="TPR-like_helical_dom_sf"/>
</dbReference>
<evidence type="ECO:0000313" key="3">
    <source>
        <dbReference type="EMBL" id="TBN52044.1"/>
    </source>
</evidence>
<dbReference type="Gene3D" id="1.10.10.10">
    <property type="entry name" value="Winged helix-like DNA-binding domain superfamily/Winged helix DNA-binding domain"/>
    <property type="match status" value="1"/>
</dbReference>
<protein>
    <submittedName>
        <fullName evidence="3">SARP family transcriptional regulator</fullName>
    </submittedName>
</protein>
<evidence type="ECO:0000313" key="2">
    <source>
        <dbReference type="EMBL" id="SNR33190.1"/>
    </source>
</evidence>
<dbReference type="SUPFAM" id="SSF48452">
    <property type="entry name" value="TPR-like"/>
    <property type="match status" value="1"/>
</dbReference>
<dbReference type="InterPro" id="IPR019734">
    <property type="entry name" value="TPR_rpt"/>
</dbReference>
<dbReference type="Proteomes" id="UP000292859">
    <property type="component" value="Unassembled WGS sequence"/>
</dbReference>
<dbReference type="EMBL" id="SIRL01000002">
    <property type="protein sequence ID" value="TBN52044.1"/>
    <property type="molecule type" value="Genomic_DNA"/>
</dbReference>
<reference evidence="3 5" key="3">
    <citation type="submission" date="2019-02" db="EMBL/GenBank/DDBJ databases">
        <authorList>
            <person name="Zhang G."/>
        </authorList>
    </citation>
    <scope>NUCLEOTIDE SEQUENCE [LARGE SCALE GENOMIC DNA]</scope>
    <source>
        <strain evidence="3 5">CMB17</strain>
    </source>
</reference>
<dbReference type="InterPro" id="IPR036388">
    <property type="entry name" value="WH-like_DNA-bd_sf"/>
</dbReference>
<dbReference type="Gene3D" id="1.25.40.10">
    <property type="entry name" value="Tetratricopeptide repeat domain"/>
    <property type="match status" value="1"/>
</dbReference>
<sequence>MQPLTLHLMGPIEMTGPGNVRLTPRGMRARGALAVMGSAASMRVLRARLQDLLFSTREPDHANASLRQVLREIRIGLGDARDALTSGPGWVGLDANMVRLDMMARPGPDGQMPEFAADLDIDDPEFEDWLRDARMHAEQAVTPAAPEQALLPVLLTADPIASDPDCGVIAAMMMGEAAGRVCDLVPMVAMPDRAEPGQSAIVLSAMANRLGDGIHLLVKLSHRPSGRLFWSHKFVLDARDLNGGMKDCTAQICVGILRVLEALRTVDTALVVSLADVFSYNQARLHRAEQALAGMDDGVNASLTMALRAWVLTTQVFERLVPDPQRTIQEAGELAIRAREADPYSATALAVGSVVEGYLNHGQVSFWLAQQAVQMDARNPAARYAYSQALTDLGRHKEAHREAQAGLAEALSVLNPATWQMRMGIALTRLGQFDNAEQRFEAVQQFAPENRPSLRFLAALRYRRRDEAGAQAALHLLKKVEPGFSLERMRSDDYPVATLRQGGLLGVTRSGLI</sequence>
<name>A0A238VFN0_9RHOB</name>
<evidence type="ECO:0000313" key="5">
    <source>
        <dbReference type="Proteomes" id="UP000292859"/>
    </source>
</evidence>
<reference evidence="4" key="1">
    <citation type="submission" date="2017-06" db="EMBL/GenBank/DDBJ databases">
        <authorList>
            <person name="Varghese N."/>
            <person name="Submissions S."/>
        </authorList>
    </citation>
    <scope>NUCLEOTIDE SEQUENCE [LARGE SCALE GENOMIC DNA]</scope>
    <source>
        <strain evidence="4">DSM 26170</strain>
    </source>
</reference>
<reference evidence="2" key="2">
    <citation type="submission" date="2017-06" db="EMBL/GenBank/DDBJ databases">
        <authorList>
            <person name="Kim H.J."/>
            <person name="Triplett B.A."/>
        </authorList>
    </citation>
    <scope>NUCLEOTIDE SEQUENCE [LARGE SCALE GENOMIC DNA]</scope>
    <source>
        <strain evidence="2">DSM 26170</strain>
    </source>
</reference>
<dbReference type="Proteomes" id="UP000198409">
    <property type="component" value="Unassembled WGS sequence"/>
</dbReference>
<gene>
    <name evidence="3" type="ORF">EYF88_03885</name>
    <name evidence="2" type="ORF">SAMN06265378_102152</name>
</gene>